<dbReference type="OrthoDB" id="2194250at2759"/>
<dbReference type="PANTHER" id="PTHR22812">
    <property type="entry name" value="CHROMOBOX PROTEIN"/>
    <property type="match status" value="1"/>
</dbReference>
<comment type="caution">
    <text evidence="4">The sequence shown here is derived from an EMBL/GenBank/DDBJ whole genome shotgun (WGS) entry which is preliminary data.</text>
</comment>
<evidence type="ECO:0000313" key="5">
    <source>
        <dbReference type="Proteomes" id="UP000192639"/>
    </source>
</evidence>
<dbReference type="PROSITE" id="PS50013">
    <property type="entry name" value="CHROMO_2"/>
    <property type="match status" value="1"/>
</dbReference>
<dbReference type="EMBL" id="LWDP01000036">
    <property type="protein sequence ID" value="ORD93998.1"/>
    <property type="molecule type" value="Genomic_DNA"/>
</dbReference>
<dbReference type="AlphaFoldDB" id="A0A1Y1S7L5"/>
<keyword evidence="5" id="KW-1185">Reference proteome</keyword>
<evidence type="ECO:0000313" key="4">
    <source>
        <dbReference type="EMBL" id="ORD93998.1"/>
    </source>
</evidence>
<protein>
    <submittedName>
        <fullName evidence="4">HP1</fullName>
    </submittedName>
</protein>
<evidence type="ECO:0000256" key="1">
    <source>
        <dbReference type="ARBA" id="ARBA00004123"/>
    </source>
</evidence>
<organism evidence="4 5">
    <name type="scientific">Enterospora canceri</name>
    <dbReference type="NCBI Taxonomy" id="1081671"/>
    <lineage>
        <taxon>Eukaryota</taxon>
        <taxon>Fungi</taxon>
        <taxon>Fungi incertae sedis</taxon>
        <taxon>Microsporidia</taxon>
        <taxon>Enterocytozoonidae</taxon>
        <taxon>Enterospora</taxon>
    </lineage>
</organism>
<evidence type="ECO:0000259" key="3">
    <source>
        <dbReference type="PROSITE" id="PS50013"/>
    </source>
</evidence>
<evidence type="ECO:0000256" key="2">
    <source>
        <dbReference type="ARBA" id="ARBA00023242"/>
    </source>
</evidence>
<proteinExistence type="predicted"/>
<reference evidence="4 5" key="1">
    <citation type="journal article" date="2017" name="Environ. Microbiol.">
        <title>Decay of the glycolytic pathway and adaptation to intranuclear parasitism within Enterocytozoonidae microsporidia.</title>
        <authorList>
            <person name="Wiredu Boakye D."/>
            <person name="Jaroenlak P."/>
            <person name="Prachumwat A."/>
            <person name="Williams T.A."/>
            <person name="Bateman K.S."/>
            <person name="Itsathitphaisarn O."/>
            <person name="Sritunyalucksana K."/>
            <person name="Paszkiewicz K.H."/>
            <person name="Moore K.A."/>
            <person name="Stentiford G.D."/>
            <person name="Williams B.A."/>
        </authorList>
    </citation>
    <scope>NUCLEOTIDE SEQUENCE [LARGE SCALE GENOMIC DNA]</scope>
    <source>
        <strain evidence="4 5">GB1</strain>
    </source>
</reference>
<dbReference type="SUPFAM" id="SSF54160">
    <property type="entry name" value="Chromo domain-like"/>
    <property type="match status" value="2"/>
</dbReference>
<dbReference type="InterPro" id="IPR000953">
    <property type="entry name" value="Chromo/chromo_shadow_dom"/>
</dbReference>
<dbReference type="SMART" id="SM00298">
    <property type="entry name" value="CHROMO"/>
    <property type="match status" value="1"/>
</dbReference>
<feature type="domain" description="Chromo" evidence="3">
    <location>
        <begin position="9"/>
        <end position="67"/>
    </location>
</feature>
<dbReference type="Proteomes" id="UP000192639">
    <property type="component" value="Unassembled WGS sequence"/>
</dbReference>
<dbReference type="Gene3D" id="2.40.50.40">
    <property type="match status" value="2"/>
</dbReference>
<dbReference type="InterPro" id="IPR051219">
    <property type="entry name" value="Heterochromatin_chromo-domain"/>
</dbReference>
<keyword evidence="2" id="KW-0539">Nucleus</keyword>
<dbReference type="InterPro" id="IPR023779">
    <property type="entry name" value="Chromodomain_CS"/>
</dbReference>
<dbReference type="InterPro" id="IPR016197">
    <property type="entry name" value="Chromo-like_dom_sf"/>
</dbReference>
<dbReference type="VEuPathDB" id="MicrosporidiaDB:ECANGB1_1287"/>
<gene>
    <name evidence="4" type="primary">HP1</name>
    <name evidence="4" type="ORF">ECANGB1_1287</name>
</gene>
<dbReference type="PROSITE" id="PS00598">
    <property type="entry name" value="CHROMO_1"/>
    <property type="match status" value="1"/>
</dbReference>
<dbReference type="InterPro" id="IPR023780">
    <property type="entry name" value="Chromo_domain"/>
</dbReference>
<comment type="subcellular location">
    <subcellularLocation>
        <location evidence="1">Nucleus</location>
    </subcellularLocation>
</comment>
<name>A0A1Y1S7L5_9MICR</name>
<dbReference type="GO" id="GO:0005634">
    <property type="term" value="C:nucleus"/>
    <property type="evidence" value="ECO:0007669"/>
    <property type="project" value="UniProtKB-SubCell"/>
</dbReference>
<dbReference type="Pfam" id="PF00385">
    <property type="entry name" value="Chromo"/>
    <property type="match status" value="1"/>
</dbReference>
<dbReference type="CDD" id="cd00024">
    <property type="entry name" value="CD_CSD"/>
    <property type="match status" value="1"/>
</dbReference>
<sequence>MSCSDEKIYDVERIIKDRTIKGKKQYLIKWVGYPESECTWEDENNMFCDDMVREYEENKRKKKVPEKKRPEKMFRLQVTNEWDDIIKKVVSVSRSNSGSLEVEYVTVDGKKGVCNAAEIHSKAPIRLIEFYEANLSFPE</sequence>
<accession>A0A1Y1S7L5</accession>